<gene>
    <name evidence="4" type="ORF">H9630_03430</name>
</gene>
<comment type="similarity">
    <text evidence="1">Belongs to the DnaB/DnaD family.</text>
</comment>
<feature type="region of interest" description="Disordered" evidence="2">
    <location>
        <begin position="102"/>
        <end position="133"/>
    </location>
</feature>
<comment type="caution">
    <text evidence="4">The sequence shown here is derived from an EMBL/GenBank/DDBJ whole genome shotgun (WGS) entry which is preliminary data.</text>
</comment>
<proteinExistence type="inferred from homology"/>
<sequence>MNYIKLLNSFYDRLETNPLSTSAIALWHALVHVNNKAGWCKEFSVAISVLRVKSGLSEKSVTNARNELKQKGYLDFRSRKGNQSALYQLIDLSVTVTYKLADSTSDKGSDNASGNGSALLNEKKPNEMKQDDKEPAPLNAFQFFEQEGFGTLSSFIADQLGDLIDSYGEEKLLAAMKETVLNGARNLKYVKAVLNNPKASKPKGVTRIGTNQPSNQRSNEQQSRIREANERRKRIAGI</sequence>
<name>A0ABR8WA29_9BACL</name>
<evidence type="ECO:0000256" key="2">
    <source>
        <dbReference type="SAM" id="MobiDB-lite"/>
    </source>
</evidence>
<dbReference type="RefSeq" id="WP_191714070.1">
    <property type="nucleotide sequence ID" value="NZ_JACSPU010000001.1"/>
</dbReference>
<accession>A0ABR8WA29</accession>
<dbReference type="Proteomes" id="UP000658980">
    <property type="component" value="Unassembled WGS sequence"/>
</dbReference>
<evidence type="ECO:0000313" key="4">
    <source>
        <dbReference type="EMBL" id="MBD8013859.1"/>
    </source>
</evidence>
<evidence type="ECO:0000313" key="5">
    <source>
        <dbReference type="Proteomes" id="UP000658980"/>
    </source>
</evidence>
<dbReference type="PANTHER" id="PTHR37293:SF5">
    <property type="entry name" value="DNA REPLICATION PROTEIN"/>
    <property type="match status" value="1"/>
</dbReference>
<dbReference type="InterPro" id="IPR006343">
    <property type="entry name" value="DnaB/C_C"/>
</dbReference>
<dbReference type="InterPro" id="IPR034829">
    <property type="entry name" value="DnaD-like_sf"/>
</dbReference>
<protein>
    <submittedName>
        <fullName evidence="4">DnaD domain protein</fullName>
    </submittedName>
</protein>
<keyword evidence="5" id="KW-1185">Reference proteome</keyword>
<feature type="compositionally biased region" description="Basic and acidic residues" evidence="2">
    <location>
        <begin position="121"/>
        <end position="133"/>
    </location>
</feature>
<dbReference type="SUPFAM" id="SSF158499">
    <property type="entry name" value="DnaD domain-like"/>
    <property type="match status" value="1"/>
</dbReference>
<feature type="region of interest" description="Disordered" evidence="2">
    <location>
        <begin position="198"/>
        <end position="238"/>
    </location>
</feature>
<dbReference type="Gene3D" id="1.10.10.630">
    <property type="entry name" value="DnaD domain-like"/>
    <property type="match status" value="1"/>
</dbReference>
<dbReference type="PANTHER" id="PTHR37293">
    <property type="entry name" value="PHAGE REPLICATION PROTEIN-RELATED"/>
    <property type="match status" value="1"/>
</dbReference>
<dbReference type="EMBL" id="JACSPU010000001">
    <property type="protein sequence ID" value="MBD8013859.1"/>
    <property type="molecule type" value="Genomic_DNA"/>
</dbReference>
<evidence type="ECO:0000259" key="3">
    <source>
        <dbReference type="Pfam" id="PF07261"/>
    </source>
</evidence>
<dbReference type="InterPro" id="IPR053162">
    <property type="entry name" value="DnaD"/>
</dbReference>
<evidence type="ECO:0000256" key="1">
    <source>
        <dbReference type="ARBA" id="ARBA00093462"/>
    </source>
</evidence>
<reference evidence="4 5" key="1">
    <citation type="submission" date="2020-08" db="EMBL/GenBank/DDBJ databases">
        <title>A Genomic Blueprint of the Chicken Gut Microbiome.</title>
        <authorList>
            <person name="Gilroy R."/>
            <person name="Ravi A."/>
            <person name="Getino M."/>
            <person name="Pursley I."/>
            <person name="Horton D.L."/>
            <person name="Alikhan N.-F."/>
            <person name="Baker D."/>
            <person name="Gharbi K."/>
            <person name="Hall N."/>
            <person name="Watson M."/>
            <person name="Adriaenssens E.M."/>
            <person name="Foster-Nyarko E."/>
            <person name="Jarju S."/>
            <person name="Secka A."/>
            <person name="Antonio M."/>
            <person name="Oren A."/>
            <person name="Chaudhuri R."/>
            <person name="La Ragione R.M."/>
            <person name="Hildebrand F."/>
            <person name="Pallen M.J."/>
        </authorList>
    </citation>
    <scope>NUCLEOTIDE SEQUENCE [LARGE SCALE GENOMIC DNA]</scope>
    <source>
        <strain evidence="4 5">Sa1BUA13</strain>
    </source>
</reference>
<feature type="compositionally biased region" description="Polar residues" evidence="2">
    <location>
        <begin position="208"/>
        <end position="222"/>
    </location>
</feature>
<dbReference type="Pfam" id="PF07261">
    <property type="entry name" value="DnaB_2"/>
    <property type="match status" value="1"/>
</dbReference>
<dbReference type="NCBIfam" id="TIGR01446">
    <property type="entry name" value="DnaD_dom"/>
    <property type="match status" value="1"/>
</dbReference>
<feature type="domain" description="DnaB/C C-terminal" evidence="3">
    <location>
        <begin position="141"/>
        <end position="199"/>
    </location>
</feature>
<organism evidence="4 5">
    <name type="scientific">Planococcus wigleyi</name>
    <dbReference type="NCBI Taxonomy" id="2762216"/>
    <lineage>
        <taxon>Bacteria</taxon>
        <taxon>Bacillati</taxon>
        <taxon>Bacillota</taxon>
        <taxon>Bacilli</taxon>
        <taxon>Bacillales</taxon>
        <taxon>Caryophanaceae</taxon>
        <taxon>Planococcus</taxon>
    </lineage>
</organism>